<name>A0A1G2H7E8_9BACT</name>
<gene>
    <name evidence="3" type="ORF">A3G60_02085</name>
</gene>
<dbReference type="GO" id="GO:0008800">
    <property type="term" value="F:beta-lactamase activity"/>
    <property type="evidence" value="ECO:0007669"/>
    <property type="project" value="InterPro"/>
</dbReference>
<dbReference type="Proteomes" id="UP000178996">
    <property type="component" value="Unassembled WGS sequence"/>
</dbReference>
<dbReference type="GO" id="GO:0030655">
    <property type="term" value="P:beta-lactam antibiotic catabolic process"/>
    <property type="evidence" value="ECO:0007669"/>
    <property type="project" value="InterPro"/>
</dbReference>
<dbReference type="InterPro" id="IPR012338">
    <property type="entry name" value="Beta-lactam/transpept-like"/>
</dbReference>
<accession>A0A1G2H7E8</accession>
<feature type="domain" description="Beta-lactamase class A catalytic" evidence="2">
    <location>
        <begin position="96"/>
        <end position="311"/>
    </location>
</feature>
<protein>
    <recommendedName>
        <fullName evidence="2">Beta-lactamase class A catalytic domain-containing protein</fullName>
    </recommendedName>
</protein>
<sequence>MINKSLFLKILSRQNLIVFGTGAFIGGGIVFLLLRTVFIIQKVENPIRQNTDFEFIKPLLFCSETKEYEEYKPLKEKVDAVIKEKIRDSSFINAAVYFRDLDSSRWMGINAETKYSAASLNKVPLMITYFKAAELNLQILNIKIPYTRETKQKYMDILENNIPPDQRLKIDNSYTLKDLINRMIMYSDNRAASLLVEYINTDALIEIYTDLGLSFPQNPGDSISTKSFSRFFRALYNASYLNRDQSNEALRLLTKTTYTKGIVAGLPSNITVAHKFGYRTPDPSNGVLHNELHDCGIIYYPGRPYLLCIMTSGDDLLKLEHGIKDISQTVYTEFISKP</sequence>
<dbReference type="AlphaFoldDB" id="A0A1G2H7E8"/>
<dbReference type="SUPFAM" id="SSF56601">
    <property type="entry name" value="beta-lactamase/transpeptidase-like"/>
    <property type="match status" value="1"/>
</dbReference>
<proteinExistence type="predicted"/>
<dbReference type="InterPro" id="IPR000871">
    <property type="entry name" value="Beta-lactam_class-A"/>
</dbReference>
<evidence type="ECO:0000259" key="2">
    <source>
        <dbReference type="Pfam" id="PF13354"/>
    </source>
</evidence>
<dbReference type="InterPro" id="IPR045155">
    <property type="entry name" value="Beta-lactam_cat"/>
</dbReference>
<keyword evidence="1" id="KW-1133">Transmembrane helix</keyword>
<evidence type="ECO:0000313" key="3">
    <source>
        <dbReference type="EMBL" id="OGZ58397.1"/>
    </source>
</evidence>
<reference evidence="3 4" key="1">
    <citation type="journal article" date="2016" name="Nat. Commun.">
        <title>Thousands of microbial genomes shed light on interconnected biogeochemical processes in an aquifer system.</title>
        <authorList>
            <person name="Anantharaman K."/>
            <person name="Brown C.T."/>
            <person name="Hug L.A."/>
            <person name="Sharon I."/>
            <person name="Castelle C.J."/>
            <person name="Probst A.J."/>
            <person name="Thomas B.C."/>
            <person name="Singh A."/>
            <person name="Wilkins M.J."/>
            <person name="Karaoz U."/>
            <person name="Brodie E.L."/>
            <person name="Williams K.H."/>
            <person name="Hubbard S.S."/>
            <person name="Banfield J.F."/>
        </authorList>
    </citation>
    <scope>NUCLEOTIDE SEQUENCE [LARGE SCALE GENOMIC DNA]</scope>
</reference>
<evidence type="ECO:0000313" key="4">
    <source>
        <dbReference type="Proteomes" id="UP000178996"/>
    </source>
</evidence>
<keyword evidence="1" id="KW-0812">Transmembrane</keyword>
<evidence type="ECO:0000256" key="1">
    <source>
        <dbReference type="SAM" id="Phobius"/>
    </source>
</evidence>
<dbReference type="GO" id="GO:0046677">
    <property type="term" value="P:response to antibiotic"/>
    <property type="evidence" value="ECO:0007669"/>
    <property type="project" value="InterPro"/>
</dbReference>
<dbReference type="EMBL" id="MHOB01000001">
    <property type="protein sequence ID" value="OGZ58397.1"/>
    <property type="molecule type" value="Genomic_DNA"/>
</dbReference>
<dbReference type="Pfam" id="PF13354">
    <property type="entry name" value="Beta-lactamase2"/>
    <property type="match status" value="1"/>
</dbReference>
<dbReference type="PANTHER" id="PTHR35333">
    <property type="entry name" value="BETA-LACTAMASE"/>
    <property type="match status" value="1"/>
</dbReference>
<organism evidence="3 4">
    <name type="scientific">Candidatus Ryanbacteria bacterium RIFCSPLOWO2_12_FULL_47_9c</name>
    <dbReference type="NCBI Taxonomy" id="1802131"/>
    <lineage>
        <taxon>Bacteria</taxon>
        <taxon>Candidatus Ryaniibacteriota</taxon>
    </lineage>
</organism>
<dbReference type="PANTHER" id="PTHR35333:SF3">
    <property type="entry name" value="BETA-LACTAMASE-TYPE TRANSPEPTIDASE FOLD CONTAINING PROTEIN"/>
    <property type="match status" value="1"/>
</dbReference>
<feature type="transmembrane region" description="Helical" evidence="1">
    <location>
        <begin position="16"/>
        <end position="40"/>
    </location>
</feature>
<comment type="caution">
    <text evidence="3">The sequence shown here is derived from an EMBL/GenBank/DDBJ whole genome shotgun (WGS) entry which is preliminary data.</text>
</comment>
<keyword evidence="1" id="KW-0472">Membrane</keyword>
<dbReference type="Gene3D" id="3.40.710.10">
    <property type="entry name" value="DD-peptidase/beta-lactamase superfamily"/>
    <property type="match status" value="1"/>
</dbReference>